<evidence type="ECO:0000256" key="8">
    <source>
        <dbReference type="ARBA" id="ARBA00030592"/>
    </source>
</evidence>
<name>A0A0G0EMR7_9BACT</name>
<comment type="caution">
    <text evidence="13">The sequence shown here is derived from an EMBL/GenBank/DDBJ whole genome shotgun (WGS) entry which is preliminary data.</text>
</comment>
<dbReference type="InterPro" id="IPR001645">
    <property type="entry name" value="Folylpolyglutamate_synth"/>
</dbReference>
<evidence type="ECO:0000259" key="11">
    <source>
        <dbReference type="Pfam" id="PF02875"/>
    </source>
</evidence>
<dbReference type="EMBL" id="LBPX01000001">
    <property type="protein sequence ID" value="KKP68597.1"/>
    <property type="molecule type" value="Genomic_DNA"/>
</dbReference>
<dbReference type="NCBIfam" id="TIGR01499">
    <property type="entry name" value="folC"/>
    <property type="match status" value="1"/>
</dbReference>
<comment type="catalytic activity">
    <reaction evidence="9">
        <text>(6S)-5,6,7,8-tetrahydrofolyl-(gamma-L-Glu)(n) + L-glutamate + ATP = (6S)-5,6,7,8-tetrahydrofolyl-(gamma-L-Glu)(n+1) + ADP + phosphate + H(+)</text>
        <dbReference type="Rhea" id="RHEA:10580"/>
        <dbReference type="Rhea" id="RHEA-COMP:14738"/>
        <dbReference type="Rhea" id="RHEA-COMP:14740"/>
        <dbReference type="ChEBI" id="CHEBI:15378"/>
        <dbReference type="ChEBI" id="CHEBI:29985"/>
        <dbReference type="ChEBI" id="CHEBI:30616"/>
        <dbReference type="ChEBI" id="CHEBI:43474"/>
        <dbReference type="ChEBI" id="CHEBI:141005"/>
        <dbReference type="ChEBI" id="CHEBI:456216"/>
        <dbReference type="EC" id="6.3.2.17"/>
    </reaction>
</comment>
<evidence type="ECO:0000259" key="12">
    <source>
        <dbReference type="Pfam" id="PF08245"/>
    </source>
</evidence>
<accession>A0A0G0EMR7</accession>
<dbReference type="SUPFAM" id="SSF53623">
    <property type="entry name" value="MurD-like peptide ligases, catalytic domain"/>
    <property type="match status" value="1"/>
</dbReference>
<dbReference type="Pfam" id="PF08245">
    <property type="entry name" value="Mur_ligase_M"/>
    <property type="match status" value="1"/>
</dbReference>
<dbReference type="GO" id="GO:0046872">
    <property type="term" value="F:metal ion binding"/>
    <property type="evidence" value="ECO:0007669"/>
    <property type="project" value="UniProtKB-KW"/>
</dbReference>
<dbReference type="Proteomes" id="UP000034127">
    <property type="component" value="Unassembled WGS sequence"/>
</dbReference>
<proteinExistence type="inferred from homology"/>
<dbReference type="Gene3D" id="3.90.190.20">
    <property type="entry name" value="Mur ligase, C-terminal domain"/>
    <property type="match status" value="1"/>
</dbReference>
<dbReference type="PIRSF" id="PIRSF001563">
    <property type="entry name" value="Folylpolyglu_synth"/>
    <property type="match status" value="1"/>
</dbReference>
<evidence type="ECO:0000313" key="13">
    <source>
        <dbReference type="EMBL" id="KKP68597.1"/>
    </source>
</evidence>
<dbReference type="InterPro" id="IPR013221">
    <property type="entry name" value="Mur_ligase_cen"/>
</dbReference>
<evidence type="ECO:0000256" key="7">
    <source>
        <dbReference type="ARBA" id="ARBA00022842"/>
    </source>
</evidence>
<dbReference type="PANTHER" id="PTHR11136:SF0">
    <property type="entry name" value="DIHYDROFOLATE SYNTHETASE-RELATED"/>
    <property type="match status" value="1"/>
</dbReference>
<keyword evidence="5 10" id="KW-0547">Nucleotide-binding</keyword>
<evidence type="ECO:0000256" key="3">
    <source>
        <dbReference type="ARBA" id="ARBA00022598"/>
    </source>
</evidence>
<evidence type="ECO:0000256" key="2">
    <source>
        <dbReference type="ARBA" id="ARBA00013025"/>
    </source>
</evidence>
<keyword evidence="3 10" id="KW-0436">Ligase</keyword>
<dbReference type="Gene3D" id="3.40.1190.10">
    <property type="entry name" value="Mur-like, catalytic domain"/>
    <property type="match status" value="1"/>
</dbReference>
<dbReference type="EC" id="6.3.2.17" evidence="2"/>
<dbReference type="InterPro" id="IPR018109">
    <property type="entry name" value="Folylpolyglutamate_synth_CS"/>
</dbReference>
<dbReference type="InterPro" id="IPR036565">
    <property type="entry name" value="Mur-like_cat_sf"/>
</dbReference>
<dbReference type="PANTHER" id="PTHR11136">
    <property type="entry name" value="FOLYLPOLYGLUTAMATE SYNTHASE-RELATED"/>
    <property type="match status" value="1"/>
</dbReference>
<dbReference type="GO" id="GO:0008841">
    <property type="term" value="F:dihydrofolate synthase activity"/>
    <property type="evidence" value="ECO:0007669"/>
    <property type="project" value="TreeGrafter"/>
</dbReference>
<gene>
    <name evidence="13" type="ORF">UR63_C0001G0047</name>
</gene>
<evidence type="ECO:0000256" key="5">
    <source>
        <dbReference type="ARBA" id="ARBA00022741"/>
    </source>
</evidence>
<evidence type="ECO:0000256" key="10">
    <source>
        <dbReference type="PIRNR" id="PIRNR001563"/>
    </source>
</evidence>
<dbReference type="Pfam" id="PF02875">
    <property type="entry name" value="Mur_ligase_C"/>
    <property type="match status" value="1"/>
</dbReference>
<evidence type="ECO:0000313" key="14">
    <source>
        <dbReference type="Proteomes" id="UP000034127"/>
    </source>
</evidence>
<evidence type="ECO:0000256" key="9">
    <source>
        <dbReference type="ARBA" id="ARBA00047493"/>
    </source>
</evidence>
<comment type="similarity">
    <text evidence="1 10">Belongs to the folylpolyglutamate synthase family.</text>
</comment>
<dbReference type="GO" id="GO:0005737">
    <property type="term" value="C:cytoplasm"/>
    <property type="evidence" value="ECO:0007669"/>
    <property type="project" value="TreeGrafter"/>
</dbReference>
<dbReference type="PATRIC" id="fig|1618485.3.peg.47"/>
<organism evidence="13 14">
    <name type="scientific">Candidatus Roizmanbacteria bacterium GW2011_GWC2_35_12</name>
    <dbReference type="NCBI Taxonomy" id="1618485"/>
    <lineage>
        <taxon>Bacteria</taxon>
        <taxon>Candidatus Roizmaniibacteriota</taxon>
    </lineage>
</organism>
<keyword evidence="4" id="KW-0479">Metal-binding</keyword>
<dbReference type="SUPFAM" id="SSF53244">
    <property type="entry name" value="MurD-like peptide ligases, peptide-binding domain"/>
    <property type="match status" value="1"/>
</dbReference>
<reference evidence="13 14" key="1">
    <citation type="journal article" date="2015" name="Nature">
        <title>rRNA introns, odd ribosomes, and small enigmatic genomes across a large radiation of phyla.</title>
        <authorList>
            <person name="Brown C.T."/>
            <person name="Hug L.A."/>
            <person name="Thomas B.C."/>
            <person name="Sharon I."/>
            <person name="Castelle C.J."/>
            <person name="Singh A."/>
            <person name="Wilkins M.J."/>
            <person name="Williams K.H."/>
            <person name="Banfield J.F."/>
        </authorList>
    </citation>
    <scope>NUCLEOTIDE SEQUENCE [LARGE SCALE GENOMIC DNA]</scope>
</reference>
<feature type="domain" description="Mur ligase central" evidence="12">
    <location>
        <begin position="52"/>
        <end position="280"/>
    </location>
</feature>
<evidence type="ECO:0000256" key="4">
    <source>
        <dbReference type="ARBA" id="ARBA00022723"/>
    </source>
</evidence>
<dbReference type="PROSITE" id="PS01012">
    <property type="entry name" value="FOLYLPOLYGLU_SYNT_2"/>
    <property type="match status" value="1"/>
</dbReference>
<keyword evidence="7" id="KW-0460">Magnesium</keyword>
<evidence type="ECO:0000256" key="6">
    <source>
        <dbReference type="ARBA" id="ARBA00022840"/>
    </source>
</evidence>
<evidence type="ECO:0000256" key="1">
    <source>
        <dbReference type="ARBA" id="ARBA00008276"/>
    </source>
</evidence>
<feature type="domain" description="Mur ligase C-terminal" evidence="11">
    <location>
        <begin position="308"/>
        <end position="432"/>
    </location>
</feature>
<sequence length="447" mass="50903">MIKTFEGAGKFIYKHIDADPKKRFSGEFGLHRAAYLLKLVGDPQNNLKVIHVAGTSGKGSTSFYISQLLRSQGFKVALTISPHLVDLRERCQVNNELISKVEFIKILNEILPQISEMEKTKFGAPSYFEILMTIFFLTAYKNKVDYAVVETGLGGTYDGTNVVSRKDKVCVITKIGYDHTEILGDKLNQIAIHKAGIIQKENQLLTLNQKIVVNKILKERVKGKKGTIFFVEKKINYKNVRLSDNKITFDFAYRNIEVKDVLLNTSAFYQIENSSLALTALFYLSQRDKFALNIQKVKKILSEVYFKGRMEKFLINGKTVIIDGAHNPQKMKSFIESLKNIFNGKFTFLIAFRAEKNFAGMIDLIIPVAGRIILTGFKTTNMDLQHHSEDVNLVAKYLKKNNFKNYEIENDSKKALNILLKNKSKHLVITGSLYLLSAIYLDLLYYS</sequence>
<protein>
    <recommendedName>
        <fullName evidence="2">tetrahydrofolate synthase</fullName>
        <ecNumber evidence="2">6.3.2.17</ecNumber>
    </recommendedName>
    <alternativeName>
        <fullName evidence="8">Tetrahydrofolylpolyglutamate synthase</fullName>
    </alternativeName>
</protein>
<dbReference type="GO" id="GO:0004326">
    <property type="term" value="F:tetrahydrofolylpolyglutamate synthase activity"/>
    <property type="evidence" value="ECO:0007669"/>
    <property type="project" value="UniProtKB-EC"/>
</dbReference>
<keyword evidence="6 10" id="KW-0067">ATP-binding</keyword>
<dbReference type="InterPro" id="IPR004101">
    <property type="entry name" value="Mur_ligase_C"/>
</dbReference>
<dbReference type="AlphaFoldDB" id="A0A0G0EMR7"/>
<dbReference type="GO" id="GO:0005524">
    <property type="term" value="F:ATP binding"/>
    <property type="evidence" value="ECO:0007669"/>
    <property type="project" value="UniProtKB-KW"/>
</dbReference>
<dbReference type="InterPro" id="IPR036615">
    <property type="entry name" value="Mur_ligase_C_dom_sf"/>
</dbReference>